<evidence type="ECO:0000313" key="1">
    <source>
        <dbReference type="EMBL" id="MCO5977698.1"/>
    </source>
</evidence>
<gene>
    <name evidence="1" type="ORF">M0L44_13395</name>
</gene>
<dbReference type="Proteomes" id="UP001204851">
    <property type="component" value="Unassembled WGS sequence"/>
</dbReference>
<accession>A0ABT1BNJ5</accession>
<dbReference type="EMBL" id="JAMXMC010000007">
    <property type="protein sequence ID" value="MCO5977698.1"/>
    <property type="molecule type" value="Genomic_DNA"/>
</dbReference>
<reference evidence="1 2" key="1">
    <citation type="submission" date="2022-06" db="EMBL/GenBank/DDBJ databases">
        <title>Ideonella sp. NS12-5 Genome sequencing and assembly.</title>
        <authorList>
            <person name="Jung Y."/>
        </authorList>
    </citation>
    <scope>NUCLEOTIDE SEQUENCE [LARGE SCALE GENOMIC DNA]</scope>
    <source>
        <strain evidence="1 2">NS12-5</strain>
    </source>
</reference>
<evidence type="ECO:0008006" key="3">
    <source>
        <dbReference type="Google" id="ProtNLM"/>
    </source>
</evidence>
<evidence type="ECO:0000313" key="2">
    <source>
        <dbReference type="Proteomes" id="UP001204851"/>
    </source>
</evidence>
<proteinExistence type="predicted"/>
<dbReference type="RefSeq" id="WP_252770198.1">
    <property type="nucleotide sequence ID" value="NZ_JAMXMC010000007.1"/>
</dbReference>
<sequence>MATATTQQDSSQSGHKTFADLGDAWLAWQIALLQGNRLPLSGDVTQWIKTWGEIVGQVGLVNFNIAGSSDPQTEQRIGRDYSYGRQLGRIVEVLKPYLDKHKDEFKGSKEQDALNDFLAMADKISEIKAKQHSVDDVLARVKKWQDDDDFEAKREALIKGLEALARR</sequence>
<keyword evidence="2" id="KW-1185">Reference proteome</keyword>
<organism evidence="1 2">
    <name type="scientific">Ideonella oryzae</name>
    <dbReference type="NCBI Taxonomy" id="2937441"/>
    <lineage>
        <taxon>Bacteria</taxon>
        <taxon>Pseudomonadati</taxon>
        <taxon>Pseudomonadota</taxon>
        <taxon>Betaproteobacteria</taxon>
        <taxon>Burkholderiales</taxon>
        <taxon>Sphaerotilaceae</taxon>
        <taxon>Ideonella</taxon>
    </lineage>
</organism>
<name>A0ABT1BNJ5_9BURK</name>
<protein>
    <recommendedName>
        <fullName evidence="3">Poly(3-hydroxyalkanoate) polymerase subunit PhaE</fullName>
    </recommendedName>
</protein>
<comment type="caution">
    <text evidence="1">The sequence shown here is derived from an EMBL/GenBank/DDBJ whole genome shotgun (WGS) entry which is preliminary data.</text>
</comment>